<feature type="domain" description="Carbohydrate kinase PfkB" evidence="7">
    <location>
        <begin position="16"/>
        <end position="287"/>
    </location>
</feature>
<dbReference type="InterPro" id="IPR011611">
    <property type="entry name" value="PfkB_dom"/>
</dbReference>
<evidence type="ECO:0000256" key="1">
    <source>
        <dbReference type="ARBA" id="ARBA00010688"/>
    </source>
</evidence>
<comment type="similarity">
    <text evidence="1">Belongs to the carbohydrate kinase PfkB family.</text>
</comment>
<dbReference type="NCBIfam" id="TIGR03168">
    <property type="entry name" value="1-PFK"/>
    <property type="match status" value="1"/>
</dbReference>
<dbReference type="GO" id="GO:0008443">
    <property type="term" value="F:phosphofructokinase activity"/>
    <property type="evidence" value="ECO:0007669"/>
    <property type="project" value="TreeGrafter"/>
</dbReference>
<dbReference type="PROSITE" id="PS00583">
    <property type="entry name" value="PFKB_KINASES_1"/>
    <property type="match status" value="1"/>
</dbReference>
<dbReference type="AlphaFoldDB" id="A0A4V0YH28"/>
<dbReference type="OrthoDB" id="9801219at2"/>
<keyword evidence="4 8" id="KW-0418">Kinase</keyword>
<dbReference type="PANTHER" id="PTHR46566">
    <property type="entry name" value="1-PHOSPHOFRUCTOKINASE-RELATED"/>
    <property type="match status" value="1"/>
</dbReference>
<keyword evidence="5" id="KW-0067">ATP-binding</keyword>
<dbReference type="Proteomes" id="UP000291259">
    <property type="component" value="Chromosome"/>
</dbReference>
<evidence type="ECO:0000256" key="2">
    <source>
        <dbReference type="ARBA" id="ARBA00022679"/>
    </source>
</evidence>
<evidence type="ECO:0000259" key="7">
    <source>
        <dbReference type="Pfam" id="PF00294"/>
    </source>
</evidence>
<name>A0A4V0YH28_9MICO</name>
<evidence type="ECO:0000256" key="3">
    <source>
        <dbReference type="ARBA" id="ARBA00022741"/>
    </source>
</evidence>
<proteinExistence type="inferred from homology"/>
<dbReference type="EMBL" id="CP035491">
    <property type="protein sequence ID" value="QAY73261.1"/>
    <property type="molecule type" value="Genomic_DNA"/>
</dbReference>
<accession>A0A4V0YH28</accession>
<evidence type="ECO:0000256" key="4">
    <source>
        <dbReference type="ARBA" id="ARBA00022777"/>
    </source>
</evidence>
<dbReference type="InterPro" id="IPR017583">
    <property type="entry name" value="Tagatose/fructose_Pkinase"/>
</dbReference>
<gene>
    <name evidence="8" type="ORF">ET445_07780</name>
</gene>
<keyword evidence="3" id="KW-0547">Nucleotide-binding</keyword>
<dbReference type="Gene3D" id="3.40.1190.20">
    <property type="match status" value="1"/>
</dbReference>
<evidence type="ECO:0000313" key="9">
    <source>
        <dbReference type="Proteomes" id="UP000291259"/>
    </source>
</evidence>
<protein>
    <submittedName>
        <fullName evidence="8">1-phosphofructokinase family hexose kinase</fullName>
    </submittedName>
</protein>
<keyword evidence="9" id="KW-1185">Reference proteome</keyword>
<evidence type="ECO:0000256" key="5">
    <source>
        <dbReference type="ARBA" id="ARBA00022840"/>
    </source>
</evidence>
<evidence type="ECO:0000313" key="8">
    <source>
        <dbReference type="EMBL" id="QAY73261.1"/>
    </source>
</evidence>
<dbReference type="Pfam" id="PF00294">
    <property type="entry name" value="PfkB"/>
    <property type="match status" value="1"/>
</dbReference>
<reference evidence="8 9" key="1">
    <citation type="submission" date="2019-01" db="EMBL/GenBank/DDBJ databases">
        <title>Genome sequencing of strain FW100M-8.</title>
        <authorList>
            <person name="Heo J."/>
            <person name="Kim S.-J."/>
            <person name="Kim J.-S."/>
            <person name="Hong S.-B."/>
            <person name="Kwon S.-W."/>
        </authorList>
    </citation>
    <scope>NUCLEOTIDE SEQUENCE [LARGE SCALE GENOMIC DNA]</scope>
    <source>
        <strain evidence="8 9">FW100M-8</strain>
    </source>
</reference>
<dbReference type="PIRSF" id="PIRSF000535">
    <property type="entry name" value="1PFK/6PFK/LacC"/>
    <property type="match status" value="1"/>
</dbReference>
<evidence type="ECO:0000256" key="6">
    <source>
        <dbReference type="PIRNR" id="PIRNR000535"/>
    </source>
</evidence>
<sequence>MILTVTPNPALDLTWHVDRLAPGETHRVDTGHGRAGGKGLNVARVLHAEGREVTALATVGGASGHEFAAEAAASGIPTRLLPVAGSTRRSIAIVDRRSGEATVLNERGAALAAHEASALLAEAATLGGRARAVAISGSLPPGLHADAIGELVATLTAHGVPVVADVPGAALLAAARAGAAAVKPNRDELVEATGEHDPLAGARRLQALGARIVVASLGADGMLVLDPEGRALRARLGRTLHGNATGAGDAAVAAIALALAEASDASEAPDLESLARRAAAWSASAVLMPLAGELHPDHAALAREIAIDDDIDTDATEPE</sequence>
<organism evidence="8 9">
    <name type="scientific">Agromyces protaetiae</name>
    <dbReference type="NCBI Taxonomy" id="2509455"/>
    <lineage>
        <taxon>Bacteria</taxon>
        <taxon>Bacillati</taxon>
        <taxon>Actinomycetota</taxon>
        <taxon>Actinomycetes</taxon>
        <taxon>Micrococcales</taxon>
        <taxon>Microbacteriaceae</taxon>
        <taxon>Agromyces</taxon>
    </lineage>
</organism>
<dbReference type="GO" id="GO:0005524">
    <property type="term" value="F:ATP binding"/>
    <property type="evidence" value="ECO:0007669"/>
    <property type="project" value="UniProtKB-KW"/>
</dbReference>
<dbReference type="InterPro" id="IPR002173">
    <property type="entry name" value="Carboh/pur_kinase_PfkB_CS"/>
</dbReference>
<dbReference type="GO" id="GO:0005829">
    <property type="term" value="C:cytosol"/>
    <property type="evidence" value="ECO:0007669"/>
    <property type="project" value="TreeGrafter"/>
</dbReference>
<dbReference type="SUPFAM" id="SSF53613">
    <property type="entry name" value="Ribokinase-like"/>
    <property type="match status" value="1"/>
</dbReference>
<keyword evidence="2 6" id="KW-0808">Transferase</keyword>
<dbReference type="PANTHER" id="PTHR46566:SF5">
    <property type="entry name" value="1-PHOSPHOFRUCTOKINASE"/>
    <property type="match status" value="1"/>
</dbReference>
<dbReference type="InterPro" id="IPR029056">
    <property type="entry name" value="Ribokinase-like"/>
</dbReference>
<dbReference type="RefSeq" id="WP_129190333.1">
    <property type="nucleotide sequence ID" value="NZ_CP035491.1"/>
</dbReference>
<dbReference type="KEGG" id="agf:ET445_07780"/>